<dbReference type="Pfam" id="PF00903">
    <property type="entry name" value="Glyoxalase"/>
    <property type="match status" value="1"/>
</dbReference>
<evidence type="ECO:0000259" key="1">
    <source>
        <dbReference type="PROSITE" id="PS51819"/>
    </source>
</evidence>
<dbReference type="OrthoDB" id="9794917at2"/>
<dbReference type="Proteomes" id="UP000250434">
    <property type="component" value="Chromosome"/>
</dbReference>
<feature type="domain" description="VOC" evidence="1">
    <location>
        <begin position="4"/>
        <end position="134"/>
    </location>
</feature>
<dbReference type="EMBL" id="CP015163">
    <property type="protein sequence ID" value="AXB43660.1"/>
    <property type="molecule type" value="Genomic_DNA"/>
</dbReference>
<dbReference type="SUPFAM" id="SSF54593">
    <property type="entry name" value="Glyoxalase/Bleomycin resistance protein/Dihydroxybiphenyl dioxygenase"/>
    <property type="match status" value="1"/>
</dbReference>
<proteinExistence type="predicted"/>
<dbReference type="KEGG" id="aab:A4R43_14845"/>
<sequence length="149" mass="16994">MIKNLSHAGIYVLDHESAKEFYTAKLGFEVRQDVRMDGRFRWLTVGLPGQPELEFTLMEPGPPQHDPETEKQLRELIAKGVLGMGVFETEDCRKTHEVLSARGVNFLSEPADRPYGVECLFRDDSGNWFSLTERREFDPGKDWGFGETG</sequence>
<dbReference type="AlphaFoldDB" id="A0A344L6I6"/>
<dbReference type="PROSITE" id="PS51819">
    <property type="entry name" value="VOC"/>
    <property type="match status" value="1"/>
</dbReference>
<reference evidence="2 3" key="1">
    <citation type="submission" date="2016-04" db="EMBL/GenBank/DDBJ databases">
        <title>Complete genome sequence and analysis of deep-sea sediment isolate, Amycolatopsis sp. WP1.</title>
        <authorList>
            <person name="Wang H."/>
            <person name="Chen S."/>
            <person name="Wu Q."/>
        </authorList>
    </citation>
    <scope>NUCLEOTIDE SEQUENCE [LARGE SCALE GENOMIC DNA]</scope>
    <source>
        <strain evidence="2 3">WP1</strain>
    </source>
</reference>
<dbReference type="InterPro" id="IPR029068">
    <property type="entry name" value="Glyas_Bleomycin-R_OHBP_Dase"/>
</dbReference>
<gene>
    <name evidence="2" type="ORF">A4R43_14845</name>
</gene>
<dbReference type="RefSeq" id="WP_113692897.1">
    <property type="nucleotide sequence ID" value="NZ_CP015163.1"/>
</dbReference>
<name>A0A344L6I6_9PSEU</name>
<dbReference type="Gene3D" id="3.10.180.10">
    <property type="entry name" value="2,3-Dihydroxybiphenyl 1,2-Dioxygenase, domain 1"/>
    <property type="match status" value="1"/>
</dbReference>
<dbReference type="PANTHER" id="PTHR36437">
    <property type="entry name" value="GLYOXALASE/BLEOMYCIN RESISTANCE PROTEIN/DIOXYGENASE"/>
    <property type="match status" value="1"/>
</dbReference>
<dbReference type="PANTHER" id="PTHR36437:SF2">
    <property type="entry name" value="GLYOXALASE_BLEOMYCIN RESISTANCE PROTEIN_DIOXYGENASE"/>
    <property type="match status" value="1"/>
</dbReference>
<accession>A0A344L6I6</accession>
<keyword evidence="3" id="KW-1185">Reference proteome</keyword>
<dbReference type="InterPro" id="IPR004360">
    <property type="entry name" value="Glyas_Fos-R_dOase_dom"/>
</dbReference>
<dbReference type="InterPro" id="IPR037523">
    <property type="entry name" value="VOC_core"/>
</dbReference>
<protein>
    <submittedName>
        <fullName evidence="2">Glyoxalase</fullName>
    </submittedName>
</protein>
<evidence type="ECO:0000313" key="2">
    <source>
        <dbReference type="EMBL" id="AXB43660.1"/>
    </source>
</evidence>
<evidence type="ECO:0000313" key="3">
    <source>
        <dbReference type="Proteomes" id="UP000250434"/>
    </source>
</evidence>
<organism evidence="2 3">
    <name type="scientific">Amycolatopsis albispora</name>
    <dbReference type="NCBI Taxonomy" id="1804986"/>
    <lineage>
        <taxon>Bacteria</taxon>
        <taxon>Bacillati</taxon>
        <taxon>Actinomycetota</taxon>
        <taxon>Actinomycetes</taxon>
        <taxon>Pseudonocardiales</taxon>
        <taxon>Pseudonocardiaceae</taxon>
        <taxon>Amycolatopsis</taxon>
    </lineage>
</organism>